<keyword evidence="3 6" id="KW-0812">Transmembrane</keyword>
<keyword evidence="9" id="KW-1185">Reference proteome</keyword>
<dbReference type="KEGG" id="mya:MORIYA_3462"/>
<protein>
    <submittedName>
        <fullName evidence="8">RDD family protein</fullName>
    </submittedName>
</protein>
<dbReference type="PANTHER" id="PTHR36115:SF10">
    <property type="entry name" value="RDD DOMAIN-CONTAINING PROTEIN"/>
    <property type="match status" value="1"/>
</dbReference>
<dbReference type="Proteomes" id="UP000250163">
    <property type="component" value="Chromosome MORIYA"/>
</dbReference>
<dbReference type="Pfam" id="PF06271">
    <property type="entry name" value="RDD"/>
    <property type="match status" value="1"/>
</dbReference>
<dbReference type="PANTHER" id="PTHR36115">
    <property type="entry name" value="PROLINE-RICH ANTIGEN HOMOLOG-RELATED"/>
    <property type="match status" value="1"/>
</dbReference>
<accession>A0A330LSH8</accession>
<feature type="transmembrane region" description="Helical" evidence="6">
    <location>
        <begin position="80"/>
        <end position="100"/>
    </location>
</feature>
<comment type="subcellular location">
    <subcellularLocation>
        <location evidence="1">Cell membrane</location>
        <topology evidence="1">Multi-pass membrane protein</topology>
    </subcellularLocation>
</comment>
<evidence type="ECO:0000256" key="2">
    <source>
        <dbReference type="ARBA" id="ARBA00022475"/>
    </source>
</evidence>
<feature type="domain" description="RDD" evidence="7">
    <location>
        <begin position="25"/>
        <end position="159"/>
    </location>
</feature>
<evidence type="ECO:0000256" key="4">
    <source>
        <dbReference type="ARBA" id="ARBA00022989"/>
    </source>
</evidence>
<dbReference type="GO" id="GO:0005886">
    <property type="term" value="C:plasma membrane"/>
    <property type="evidence" value="ECO:0007669"/>
    <property type="project" value="UniProtKB-SubCell"/>
</dbReference>
<evidence type="ECO:0000256" key="6">
    <source>
        <dbReference type="SAM" id="Phobius"/>
    </source>
</evidence>
<feature type="transmembrane region" description="Helical" evidence="6">
    <location>
        <begin position="34"/>
        <end position="60"/>
    </location>
</feature>
<proteinExistence type="predicted"/>
<name>A0A330LSH8_9GAMM</name>
<evidence type="ECO:0000313" key="8">
    <source>
        <dbReference type="EMBL" id="SQD79917.1"/>
    </source>
</evidence>
<reference evidence="9" key="1">
    <citation type="submission" date="2018-05" db="EMBL/GenBank/DDBJ databases">
        <authorList>
            <person name="Cea G.-C."/>
            <person name="William W."/>
        </authorList>
    </citation>
    <scope>NUCLEOTIDE SEQUENCE [LARGE SCALE GENOMIC DNA]</scope>
    <source>
        <strain evidence="9">DB21MT 5</strain>
    </source>
</reference>
<gene>
    <name evidence="8" type="ORF">MORIYA_3462</name>
</gene>
<keyword evidence="5 6" id="KW-0472">Membrane</keyword>
<dbReference type="RefSeq" id="WP_112716897.1">
    <property type="nucleotide sequence ID" value="NZ_LS483250.1"/>
</dbReference>
<evidence type="ECO:0000256" key="3">
    <source>
        <dbReference type="ARBA" id="ARBA00022692"/>
    </source>
</evidence>
<dbReference type="AlphaFoldDB" id="A0A330LSH8"/>
<dbReference type="OrthoDB" id="9793824at2"/>
<evidence type="ECO:0000313" key="9">
    <source>
        <dbReference type="Proteomes" id="UP000250163"/>
    </source>
</evidence>
<dbReference type="InterPro" id="IPR051791">
    <property type="entry name" value="Pra-immunoreactive"/>
</dbReference>
<dbReference type="InterPro" id="IPR010432">
    <property type="entry name" value="RDD"/>
</dbReference>
<sequence>MAKKNKLRKPKHTPTTETGETASIATFGPRIGALVYDALIVIGIAAVSSAVGLGIAKALIVSGIVDIAGRYVDTAAYAGSQIWFALLVWGSVCSFYLWFWTHGGQTVGMRAWRLRVQNADGSAISLTQALIRLATAACGLGNLQVPFDMKNRAFQDHWSNCNVLRLSKDQNGSLLRYADKLKQKK</sequence>
<evidence type="ECO:0000256" key="5">
    <source>
        <dbReference type="ARBA" id="ARBA00023136"/>
    </source>
</evidence>
<keyword evidence="2" id="KW-1003">Cell membrane</keyword>
<evidence type="ECO:0000256" key="1">
    <source>
        <dbReference type="ARBA" id="ARBA00004651"/>
    </source>
</evidence>
<dbReference type="EMBL" id="LS483250">
    <property type="protein sequence ID" value="SQD79917.1"/>
    <property type="molecule type" value="Genomic_DNA"/>
</dbReference>
<keyword evidence="4 6" id="KW-1133">Transmembrane helix</keyword>
<organism evidence="8 9">
    <name type="scientific">Moritella yayanosii</name>
    <dbReference type="NCBI Taxonomy" id="69539"/>
    <lineage>
        <taxon>Bacteria</taxon>
        <taxon>Pseudomonadati</taxon>
        <taxon>Pseudomonadota</taxon>
        <taxon>Gammaproteobacteria</taxon>
        <taxon>Alteromonadales</taxon>
        <taxon>Moritellaceae</taxon>
        <taxon>Moritella</taxon>
    </lineage>
</organism>
<evidence type="ECO:0000259" key="7">
    <source>
        <dbReference type="Pfam" id="PF06271"/>
    </source>
</evidence>